<dbReference type="Proteomes" id="UP000192445">
    <property type="component" value="Chromosome"/>
</dbReference>
<dbReference type="Pfam" id="PF01497">
    <property type="entry name" value="Peripla_BP_2"/>
    <property type="match status" value="1"/>
</dbReference>
<evidence type="ECO:0000256" key="4">
    <source>
        <dbReference type="ARBA" id="ARBA00022729"/>
    </source>
</evidence>
<dbReference type="GO" id="GO:0030288">
    <property type="term" value="C:outer membrane-bounded periplasmic space"/>
    <property type="evidence" value="ECO:0007669"/>
    <property type="project" value="TreeGrafter"/>
</dbReference>
<evidence type="ECO:0000256" key="2">
    <source>
        <dbReference type="ARBA" id="ARBA00008814"/>
    </source>
</evidence>
<evidence type="ECO:0000313" key="8">
    <source>
        <dbReference type="Proteomes" id="UP000192445"/>
    </source>
</evidence>
<proteinExistence type="inferred from homology"/>
<dbReference type="InterPro" id="IPR051313">
    <property type="entry name" value="Bact_iron-sidero_bind"/>
</dbReference>
<comment type="subcellular location">
    <subcellularLocation>
        <location evidence="1">Cell envelope</location>
    </subcellularLocation>
</comment>
<protein>
    <submittedName>
        <fullName evidence="7">ABC transporter substrate-binding protein</fullName>
    </submittedName>
</protein>
<evidence type="ECO:0000256" key="3">
    <source>
        <dbReference type="ARBA" id="ARBA00022448"/>
    </source>
</evidence>
<evidence type="ECO:0000256" key="5">
    <source>
        <dbReference type="SAM" id="MobiDB-lite"/>
    </source>
</evidence>
<evidence type="ECO:0000313" key="7">
    <source>
        <dbReference type="EMBL" id="ARF60208.1"/>
    </source>
</evidence>
<organism evidence="7 8">
    <name type="scientific">Streptomyces violaceoruber</name>
    <dbReference type="NCBI Taxonomy" id="1935"/>
    <lineage>
        <taxon>Bacteria</taxon>
        <taxon>Bacillati</taxon>
        <taxon>Actinomycetota</taxon>
        <taxon>Actinomycetes</taxon>
        <taxon>Kitasatosporales</taxon>
        <taxon>Streptomycetaceae</taxon>
        <taxon>Streptomyces</taxon>
        <taxon>Streptomyces violaceoruber group</taxon>
    </lineage>
</organism>
<evidence type="ECO:0000256" key="1">
    <source>
        <dbReference type="ARBA" id="ARBA00004196"/>
    </source>
</evidence>
<name>A0A1V0U5B9_STRVN</name>
<feature type="domain" description="Fe/B12 periplasmic-binding" evidence="6">
    <location>
        <begin position="64"/>
        <end position="240"/>
    </location>
</feature>
<dbReference type="Gene3D" id="3.40.50.1980">
    <property type="entry name" value="Nitrogenase molybdenum iron protein domain"/>
    <property type="match status" value="2"/>
</dbReference>
<gene>
    <name evidence="7" type="ORF">B1H20_01520</name>
</gene>
<keyword evidence="3" id="KW-0813">Transport</keyword>
<reference evidence="7 8" key="1">
    <citation type="submission" date="2017-03" db="EMBL/GenBank/DDBJ databases">
        <title>Complete Genome Sequence of a natural compounds producer, Streptomyces violaceus S21.</title>
        <authorList>
            <person name="Zhong C."/>
            <person name="Zhao Z."/>
            <person name="Fu J."/>
            <person name="Zong G."/>
            <person name="Qin R."/>
            <person name="Cao G."/>
        </authorList>
    </citation>
    <scope>NUCLEOTIDE SEQUENCE [LARGE SCALE GENOMIC DNA]</scope>
    <source>
        <strain evidence="7 8">S21</strain>
    </source>
</reference>
<dbReference type="KEGG" id="svu:B1H20_01520"/>
<accession>A0A1V0U5B9</accession>
<dbReference type="STRING" id="1935.B1H20_01520"/>
<sequence>MTEQSGWRFSDDRGQQSAAPRPPERVLAYVQAGATLWDLGVRPVGIFGSDHDGPDPDTAKTGTLPLDEVAYAGAGSSLDAERLLAAGPDLVVAVSYGGGHVYGLAPETAKRLEERVPVVVLDVSQARTFAQIGDRFAALARSLGAVDRPGAERELDAARQRLRAVVTATAADAPRVLALSPASPEEAYVARPGKWPELRVLTELGVRVVEPPEGPGVNWATLDRADTFALRPEVVLADIRAHAAPLEELRGSEAVPTPVVPWNPEPLYGPRDHARFLGLVADALEAARAG</sequence>
<comment type="similarity">
    <text evidence="2">Belongs to the bacterial solute-binding protein 8 family.</text>
</comment>
<evidence type="ECO:0000259" key="6">
    <source>
        <dbReference type="Pfam" id="PF01497"/>
    </source>
</evidence>
<dbReference type="EMBL" id="CP020570">
    <property type="protein sequence ID" value="ARF60208.1"/>
    <property type="molecule type" value="Genomic_DNA"/>
</dbReference>
<dbReference type="SUPFAM" id="SSF53807">
    <property type="entry name" value="Helical backbone' metal receptor"/>
    <property type="match status" value="1"/>
</dbReference>
<dbReference type="PANTHER" id="PTHR30532">
    <property type="entry name" value="IRON III DICITRATE-BINDING PERIPLASMIC PROTEIN"/>
    <property type="match status" value="1"/>
</dbReference>
<keyword evidence="4" id="KW-0732">Signal</keyword>
<dbReference type="PANTHER" id="PTHR30532:SF24">
    <property type="entry name" value="FERRIC ENTEROBACTIN-BINDING PERIPLASMIC PROTEIN FEPB"/>
    <property type="match status" value="1"/>
</dbReference>
<dbReference type="AlphaFoldDB" id="A0A1V0U5B9"/>
<dbReference type="InterPro" id="IPR002491">
    <property type="entry name" value="ABC_transptr_periplasmic_BD"/>
</dbReference>
<feature type="region of interest" description="Disordered" evidence="5">
    <location>
        <begin position="1"/>
        <end position="24"/>
    </location>
</feature>
<dbReference type="OrthoDB" id="7941913at2"/>
<dbReference type="GO" id="GO:1901678">
    <property type="term" value="P:iron coordination entity transport"/>
    <property type="evidence" value="ECO:0007669"/>
    <property type="project" value="UniProtKB-ARBA"/>
</dbReference>
<dbReference type="RefSeq" id="WP_030703771.1">
    <property type="nucleotide sequence ID" value="NZ_CP020570.1"/>
</dbReference>